<protein>
    <submittedName>
        <fullName evidence="2">Uncharacterized protein</fullName>
    </submittedName>
</protein>
<organism evidence="2 3">
    <name type="scientific">Hericium alpestre</name>
    <dbReference type="NCBI Taxonomy" id="135208"/>
    <lineage>
        <taxon>Eukaryota</taxon>
        <taxon>Fungi</taxon>
        <taxon>Dikarya</taxon>
        <taxon>Basidiomycota</taxon>
        <taxon>Agaricomycotina</taxon>
        <taxon>Agaricomycetes</taxon>
        <taxon>Russulales</taxon>
        <taxon>Hericiaceae</taxon>
        <taxon>Hericium</taxon>
    </lineage>
</organism>
<sequence length="173" mass="19810">MRPKFRTLSEVYKEEGLHYFRSGWGYDTGKQDVADLEWGVEQLRKDKLAHWIEITTSTRGLSNQVESEGNAATSNGNSEPSNTFEDPEMDMGSAGDKEPPISATELQPLAWRYSVMINGDSMTEVGIEELLKKEIEDEGRHWEDKDDFEDWQEAEPEHVPEIQFNDGVAKRQQ</sequence>
<proteinExistence type="predicted"/>
<feature type="compositionally biased region" description="Polar residues" evidence="1">
    <location>
        <begin position="60"/>
        <end position="84"/>
    </location>
</feature>
<reference evidence="2 3" key="1">
    <citation type="submission" date="2019-02" db="EMBL/GenBank/DDBJ databases">
        <title>Genome sequencing of the rare red list fungi Hericium alpestre (H. flagellum).</title>
        <authorList>
            <person name="Buettner E."/>
            <person name="Kellner H."/>
        </authorList>
    </citation>
    <scope>NUCLEOTIDE SEQUENCE [LARGE SCALE GENOMIC DNA]</scope>
    <source>
        <strain evidence="2 3">DSM 108284</strain>
    </source>
</reference>
<evidence type="ECO:0000313" key="2">
    <source>
        <dbReference type="EMBL" id="TFY77386.1"/>
    </source>
</evidence>
<accession>A0A4Y9ZR79</accession>
<keyword evidence="3" id="KW-1185">Reference proteome</keyword>
<evidence type="ECO:0000256" key="1">
    <source>
        <dbReference type="SAM" id="MobiDB-lite"/>
    </source>
</evidence>
<gene>
    <name evidence="2" type="ORF">EWM64_g6622</name>
</gene>
<evidence type="ECO:0000313" key="3">
    <source>
        <dbReference type="Proteomes" id="UP000298061"/>
    </source>
</evidence>
<comment type="caution">
    <text evidence="2">The sequence shown here is derived from an EMBL/GenBank/DDBJ whole genome shotgun (WGS) entry which is preliminary data.</text>
</comment>
<feature type="compositionally biased region" description="Acidic residues" evidence="1">
    <location>
        <begin position="145"/>
        <end position="154"/>
    </location>
</feature>
<name>A0A4Y9ZR79_9AGAM</name>
<feature type="region of interest" description="Disordered" evidence="1">
    <location>
        <begin position="60"/>
        <end position="103"/>
    </location>
</feature>
<feature type="region of interest" description="Disordered" evidence="1">
    <location>
        <begin position="138"/>
        <end position="173"/>
    </location>
</feature>
<dbReference type="EMBL" id="SFCI01000928">
    <property type="protein sequence ID" value="TFY77386.1"/>
    <property type="molecule type" value="Genomic_DNA"/>
</dbReference>
<dbReference type="Proteomes" id="UP000298061">
    <property type="component" value="Unassembled WGS sequence"/>
</dbReference>
<dbReference type="AlphaFoldDB" id="A0A4Y9ZR79"/>